<dbReference type="GO" id="GO:0009102">
    <property type="term" value="P:biotin biosynthetic process"/>
    <property type="evidence" value="ECO:0007669"/>
    <property type="project" value="UniProtKB-UniRule"/>
</dbReference>
<dbReference type="InterPro" id="IPR006638">
    <property type="entry name" value="Elp3/MiaA/NifB-like_rSAM"/>
</dbReference>
<dbReference type="InterPro" id="IPR058240">
    <property type="entry name" value="rSAM_sf"/>
</dbReference>
<evidence type="ECO:0000256" key="5">
    <source>
        <dbReference type="ARBA" id="ARBA00022679"/>
    </source>
</evidence>
<feature type="binding site" evidence="13 14">
    <location>
        <position position="267"/>
    </location>
    <ligand>
        <name>[2Fe-2S] cluster</name>
        <dbReference type="ChEBI" id="CHEBI:190135"/>
    </ligand>
</feature>
<dbReference type="EMBL" id="JADIMC010000115">
    <property type="protein sequence ID" value="MBO8477248.1"/>
    <property type="molecule type" value="Genomic_DNA"/>
</dbReference>
<evidence type="ECO:0000256" key="6">
    <source>
        <dbReference type="ARBA" id="ARBA00022691"/>
    </source>
</evidence>
<reference evidence="16" key="1">
    <citation type="submission" date="2020-10" db="EMBL/GenBank/DDBJ databases">
        <authorList>
            <person name="Gilroy R."/>
        </authorList>
    </citation>
    <scope>NUCLEOTIDE SEQUENCE</scope>
    <source>
        <strain evidence="16">6919</strain>
    </source>
</reference>
<feature type="binding site" evidence="13 14">
    <location>
        <position position="105"/>
    </location>
    <ligand>
        <name>[2Fe-2S] cluster</name>
        <dbReference type="ChEBI" id="CHEBI:190135"/>
    </ligand>
</feature>
<organism evidence="16 17">
    <name type="scientific">Candidatus Limisoma faecipullorum</name>
    <dbReference type="NCBI Taxonomy" id="2840854"/>
    <lineage>
        <taxon>Bacteria</taxon>
        <taxon>Pseudomonadati</taxon>
        <taxon>Bacteroidota</taxon>
        <taxon>Bacteroidia</taxon>
        <taxon>Bacteroidales</taxon>
        <taxon>Candidatus Limisoma</taxon>
    </lineage>
</organism>
<dbReference type="PROSITE" id="PS51918">
    <property type="entry name" value="RADICAL_SAM"/>
    <property type="match status" value="1"/>
</dbReference>
<dbReference type="PANTHER" id="PTHR22976">
    <property type="entry name" value="BIOTIN SYNTHASE"/>
    <property type="match status" value="1"/>
</dbReference>
<evidence type="ECO:0000256" key="7">
    <source>
        <dbReference type="ARBA" id="ARBA00022714"/>
    </source>
</evidence>
<evidence type="ECO:0000256" key="14">
    <source>
        <dbReference type="PIRSR" id="PIRSR001619-1"/>
    </source>
</evidence>
<comment type="cofactor">
    <cofactor evidence="14">
        <name>[2Fe-2S] cluster</name>
        <dbReference type="ChEBI" id="CHEBI:190135"/>
    </cofactor>
    <text evidence="14">Binds 1 [2Fe-2S] cluster. The cluster is coordinated with 3 cysteines and 1 arginine.</text>
</comment>
<dbReference type="SFLD" id="SFLDG01060">
    <property type="entry name" value="BATS_domain_containing"/>
    <property type="match status" value="1"/>
</dbReference>
<keyword evidence="7 13" id="KW-0001">2Fe-2S</keyword>
<evidence type="ECO:0000256" key="9">
    <source>
        <dbReference type="ARBA" id="ARBA00022756"/>
    </source>
</evidence>
<dbReference type="Pfam" id="PF04055">
    <property type="entry name" value="Radical_SAM"/>
    <property type="match status" value="1"/>
</dbReference>
<evidence type="ECO:0000256" key="11">
    <source>
        <dbReference type="ARBA" id="ARBA00023014"/>
    </source>
</evidence>
<proteinExistence type="inferred from homology"/>
<keyword evidence="10 13" id="KW-0408">Iron</keyword>
<dbReference type="PANTHER" id="PTHR22976:SF2">
    <property type="entry name" value="BIOTIN SYNTHASE, MITOCHONDRIAL"/>
    <property type="match status" value="1"/>
</dbReference>
<dbReference type="GO" id="GO:0051539">
    <property type="term" value="F:4 iron, 4 sulfur cluster binding"/>
    <property type="evidence" value="ECO:0007669"/>
    <property type="project" value="UniProtKB-KW"/>
</dbReference>
<dbReference type="NCBIfam" id="TIGR00433">
    <property type="entry name" value="bioB"/>
    <property type="match status" value="1"/>
</dbReference>
<dbReference type="SFLD" id="SFLDG01278">
    <property type="entry name" value="biotin_synthase_like"/>
    <property type="match status" value="1"/>
</dbReference>
<evidence type="ECO:0000259" key="15">
    <source>
        <dbReference type="PROSITE" id="PS51918"/>
    </source>
</evidence>
<gene>
    <name evidence="13 16" type="primary">bioB</name>
    <name evidence="16" type="ORF">IAB88_09715</name>
</gene>
<evidence type="ECO:0000256" key="4">
    <source>
        <dbReference type="ARBA" id="ARBA00022485"/>
    </source>
</evidence>
<dbReference type="AlphaFoldDB" id="A0A9D9IR32"/>
<dbReference type="InterPro" id="IPR024177">
    <property type="entry name" value="Biotin_synthase"/>
</dbReference>
<evidence type="ECO:0000256" key="10">
    <source>
        <dbReference type="ARBA" id="ARBA00023004"/>
    </source>
</evidence>
<keyword evidence="11 13" id="KW-0411">Iron-sulfur</keyword>
<feature type="binding site" evidence="13 14">
    <location>
        <position position="197"/>
    </location>
    <ligand>
        <name>[2Fe-2S] cluster</name>
        <dbReference type="ChEBI" id="CHEBI:190135"/>
    </ligand>
</feature>
<evidence type="ECO:0000313" key="16">
    <source>
        <dbReference type="EMBL" id="MBO8477248.1"/>
    </source>
</evidence>
<name>A0A9D9IR32_9BACT</name>
<comment type="similarity">
    <text evidence="2 13">Belongs to the radical SAM superfamily. Biotin synthase family.</text>
</comment>
<evidence type="ECO:0000256" key="1">
    <source>
        <dbReference type="ARBA" id="ARBA00004942"/>
    </source>
</evidence>
<accession>A0A9D9IR32</accession>
<evidence type="ECO:0000256" key="3">
    <source>
        <dbReference type="ARBA" id="ARBA00012236"/>
    </source>
</evidence>
<dbReference type="SMART" id="SM00876">
    <property type="entry name" value="BATS"/>
    <property type="match status" value="1"/>
</dbReference>
<dbReference type="EC" id="2.8.1.6" evidence="3 13"/>
<dbReference type="GO" id="GO:0004076">
    <property type="term" value="F:biotin synthase activity"/>
    <property type="evidence" value="ECO:0007669"/>
    <property type="project" value="UniProtKB-UniRule"/>
</dbReference>
<dbReference type="GO" id="GO:0005506">
    <property type="term" value="F:iron ion binding"/>
    <property type="evidence" value="ECO:0007669"/>
    <property type="project" value="UniProtKB-UniRule"/>
</dbReference>
<evidence type="ECO:0000256" key="12">
    <source>
        <dbReference type="ARBA" id="ARBA00051157"/>
    </source>
</evidence>
<dbReference type="CDD" id="cd01335">
    <property type="entry name" value="Radical_SAM"/>
    <property type="match status" value="1"/>
</dbReference>
<keyword evidence="9 13" id="KW-0093">Biotin biosynthesis</keyword>
<dbReference type="InterPro" id="IPR010722">
    <property type="entry name" value="BATS_dom"/>
</dbReference>
<dbReference type="PIRSF" id="PIRSF001619">
    <property type="entry name" value="Biotin_synth"/>
    <property type="match status" value="1"/>
</dbReference>
<dbReference type="SMART" id="SM00729">
    <property type="entry name" value="Elp3"/>
    <property type="match status" value="1"/>
</dbReference>
<comment type="pathway">
    <text evidence="1 13">Cofactor biosynthesis; biotin biosynthesis; biotin from 7,8-diaminononanoate: step 2/2.</text>
</comment>
<dbReference type="Pfam" id="PF06968">
    <property type="entry name" value="BATS"/>
    <property type="match status" value="1"/>
</dbReference>
<keyword evidence="6 13" id="KW-0949">S-adenosyl-L-methionine</keyword>
<dbReference type="GO" id="GO:0051537">
    <property type="term" value="F:2 iron, 2 sulfur cluster binding"/>
    <property type="evidence" value="ECO:0007669"/>
    <property type="project" value="UniProtKB-KW"/>
</dbReference>
<evidence type="ECO:0000256" key="8">
    <source>
        <dbReference type="ARBA" id="ARBA00022723"/>
    </source>
</evidence>
<dbReference type="SFLD" id="SFLDS00029">
    <property type="entry name" value="Radical_SAM"/>
    <property type="match status" value="1"/>
</dbReference>
<dbReference type="InterPro" id="IPR007197">
    <property type="entry name" value="rSAM"/>
</dbReference>
<feature type="binding site" evidence="13 14">
    <location>
        <position position="137"/>
    </location>
    <ligand>
        <name>[2Fe-2S] cluster</name>
        <dbReference type="ChEBI" id="CHEBI:190135"/>
    </ligand>
</feature>
<dbReference type="InterPro" id="IPR013785">
    <property type="entry name" value="Aldolase_TIM"/>
</dbReference>
<feature type="binding site" evidence="13 14">
    <location>
        <position position="65"/>
    </location>
    <ligand>
        <name>[4Fe-4S] cluster</name>
        <dbReference type="ChEBI" id="CHEBI:49883"/>
        <note>4Fe-4S-S-AdoMet</note>
    </ligand>
</feature>
<comment type="caution">
    <text evidence="16">The sequence shown here is derived from an EMBL/GenBank/DDBJ whole genome shotgun (WGS) entry which is preliminary data.</text>
</comment>
<evidence type="ECO:0000256" key="13">
    <source>
        <dbReference type="HAMAP-Rule" id="MF_01694"/>
    </source>
</evidence>
<feature type="domain" description="Radical SAM core" evidence="15">
    <location>
        <begin position="43"/>
        <end position="272"/>
    </location>
</feature>
<feature type="binding site" evidence="13 14">
    <location>
        <position position="68"/>
    </location>
    <ligand>
        <name>[4Fe-4S] cluster</name>
        <dbReference type="ChEBI" id="CHEBI:49883"/>
        <note>4Fe-4S-S-AdoMet</note>
    </ligand>
</feature>
<dbReference type="SUPFAM" id="SSF102114">
    <property type="entry name" value="Radical SAM enzymes"/>
    <property type="match status" value="1"/>
</dbReference>
<dbReference type="InterPro" id="IPR002684">
    <property type="entry name" value="Biotin_synth/BioAB"/>
</dbReference>
<comment type="function">
    <text evidence="13">Catalyzes the conversion of dethiobiotin (DTB) to biotin by the insertion of a sulfur atom into dethiobiotin via a radical-based mechanism.</text>
</comment>
<comment type="catalytic activity">
    <reaction evidence="12 13">
        <text>(4R,5S)-dethiobiotin + (sulfur carrier)-SH + 2 reduced [2Fe-2S]-[ferredoxin] + 2 S-adenosyl-L-methionine = (sulfur carrier)-H + biotin + 2 5'-deoxyadenosine + 2 L-methionine + 2 oxidized [2Fe-2S]-[ferredoxin]</text>
        <dbReference type="Rhea" id="RHEA:22060"/>
        <dbReference type="Rhea" id="RHEA-COMP:10000"/>
        <dbReference type="Rhea" id="RHEA-COMP:10001"/>
        <dbReference type="Rhea" id="RHEA-COMP:14737"/>
        <dbReference type="Rhea" id="RHEA-COMP:14739"/>
        <dbReference type="ChEBI" id="CHEBI:17319"/>
        <dbReference type="ChEBI" id="CHEBI:29917"/>
        <dbReference type="ChEBI" id="CHEBI:33737"/>
        <dbReference type="ChEBI" id="CHEBI:33738"/>
        <dbReference type="ChEBI" id="CHEBI:57586"/>
        <dbReference type="ChEBI" id="CHEBI:57844"/>
        <dbReference type="ChEBI" id="CHEBI:59789"/>
        <dbReference type="ChEBI" id="CHEBI:64428"/>
        <dbReference type="ChEBI" id="CHEBI:149473"/>
        <dbReference type="EC" id="2.8.1.6"/>
    </reaction>
</comment>
<feature type="binding site" evidence="13 14">
    <location>
        <position position="61"/>
    </location>
    <ligand>
        <name>[4Fe-4S] cluster</name>
        <dbReference type="ChEBI" id="CHEBI:49883"/>
        <note>4Fe-4S-S-AdoMet</note>
    </ligand>
</feature>
<sequence>MIEEIKRRILDGGSITIDEAVELAENCDIDELCDAADEIRCLFCGDQMDTCSIVNARSGLCGEDCKWCSQSVKAKSDVKKYEIIDTETLLNLAKRNDGYGVDRFSMVTSGRKVSARDAERFCDDYKKIASGTDMKLCASMGLVDKPTLEMLKAAGVTRYHCNMETVSAYFPSLCSTHTPADKWETIRNAKSVGLEVCSGGIIGMGETMRQRVEFAFELKELGVDSVPLNVLNPIKGTALENTPLLGEEEIIRTAAIFRLILPKVVIRFAGGRARLSREAVKRMMRGGVNGTMIGDLLTTTGNNVADDFRLFEECGFTTKKQ</sequence>
<keyword evidence="8 13" id="KW-0479">Metal-binding</keyword>
<dbReference type="Proteomes" id="UP000823598">
    <property type="component" value="Unassembled WGS sequence"/>
</dbReference>
<evidence type="ECO:0000256" key="2">
    <source>
        <dbReference type="ARBA" id="ARBA00010765"/>
    </source>
</evidence>
<comment type="subunit">
    <text evidence="13">Homodimer.</text>
</comment>
<dbReference type="HAMAP" id="MF_01694">
    <property type="entry name" value="BioB"/>
    <property type="match status" value="1"/>
</dbReference>
<comment type="cofactor">
    <cofactor evidence="13 14">
        <name>[4Fe-4S] cluster</name>
        <dbReference type="ChEBI" id="CHEBI:49883"/>
    </cofactor>
    <text evidence="13 14">Binds 1 [4Fe-4S] cluster. The cluster is coordinated with 3 cysteines and an exchangeable S-adenosyl-L-methionine.</text>
</comment>
<protein>
    <recommendedName>
        <fullName evidence="3 13">Biotin synthase</fullName>
        <ecNumber evidence="3 13">2.8.1.6</ecNumber>
    </recommendedName>
</protein>
<keyword evidence="4 13" id="KW-0004">4Fe-4S</keyword>
<keyword evidence="5 13" id="KW-0808">Transferase</keyword>
<comment type="cofactor">
    <cofactor evidence="13">
        <name>[2Fe-2S] cluster</name>
        <dbReference type="ChEBI" id="CHEBI:190135"/>
    </cofactor>
    <text evidence="13">Binds 1 [2Fe-2S] cluster. The cluster is coordinated with 3 cysteines and 1 arginine.</text>
</comment>
<dbReference type="Gene3D" id="3.20.20.70">
    <property type="entry name" value="Aldolase class I"/>
    <property type="match status" value="1"/>
</dbReference>
<reference evidence="16" key="2">
    <citation type="journal article" date="2021" name="PeerJ">
        <title>Extensive microbial diversity within the chicken gut microbiome revealed by metagenomics and culture.</title>
        <authorList>
            <person name="Gilroy R."/>
            <person name="Ravi A."/>
            <person name="Getino M."/>
            <person name="Pursley I."/>
            <person name="Horton D.L."/>
            <person name="Alikhan N.F."/>
            <person name="Baker D."/>
            <person name="Gharbi K."/>
            <person name="Hall N."/>
            <person name="Watson M."/>
            <person name="Adriaenssens E.M."/>
            <person name="Foster-Nyarko E."/>
            <person name="Jarju S."/>
            <person name="Secka A."/>
            <person name="Antonio M."/>
            <person name="Oren A."/>
            <person name="Chaudhuri R.R."/>
            <person name="La Ragione R."/>
            <person name="Hildebrand F."/>
            <person name="Pallen M.J."/>
        </authorList>
    </citation>
    <scope>NUCLEOTIDE SEQUENCE</scope>
    <source>
        <strain evidence="16">6919</strain>
    </source>
</reference>
<evidence type="ECO:0000313" key="17">
    <source>
        <dbReference type="Proteomes" id="UP000823598"/>
    </source>
</evidence>